<comment type="caution">
    <text evidence="2">The sequence shown here is derived from an EMBL/GenBank/DDBJ whole genome shotgun (WGS) entry which is preliminary data.</text>
</comment>
<proteinExistence type="predicted"/>
<organism evidence="2 3">
    <name type="scientific">Dentipellis fragilis</name>
    <dbReference type="NCBI Taxonomy" id="205917"/>
    <lineage>
        <taxon>Eukaryota</taxon>
        <taxon>Fungi</taxon>
        <taxon>Dikarya</taxon>
        <taxon>Basidiomycota</taxon>
        <taxon>Agaricomycotina</taxon>
        <taxon>Agaricomycetes</taxon>
        <taxon>Russulales</taxon>
        <taxon>Hericiaceae</taxon>
        <taxon>Dentipellis</taxon>
    </lineage>
</organism>
<dbReference type="Proteomes" id="UP000298327">
    <property type="component" value="Unassembled WGS sequence"/>
</dbReference>
<dbReference type="EMBL" id="SEOQ01000229">
    <property type="protein sequence ID" value="TFY66644.1"/>
    <property type="molecule type" value="Genomic_DNA"/>
</dbReference>
<gene>
    <name evidence="2" type="ORF">EVG20_g4434</name>
</gene>
<feature type="region of interest" description="Disordered" evidence="1">
    <location>
        <begin position="1"/>
        <end position="33"/>
    </location>
</feature>
<keyword evidence="3" id="KW-1185">Reference proteome</keyword>
<protein>
    <submittedName>
        <fullName evidence="2">Uncharacterized protein</fullName>
    </submittedName>
</protein>
<dbReference type="AlphaFoldDB" id="A0A4Y9YW42"/>
<evidence type="ECO:0000256" key="1">
    <source>
        <dbReference type="SAM" id="MobiDB-lite"/>
    </source>
</evidence>
<sequence length="72" mass="7560">MDPLADYTEPSEGPSSSTILQNDKSPSRPDGACLSTVHTSVAVPDDPFQGASQLECIQPEPKKLKMDSASVG</sequence>
<reference evidence="2 3" key="1">
    <citation type="submission" date="2019-02" db="EMBL/GenBank/DDBJ databases">
        <title>Genome sequencing of the rare red list fungi Dentipellis fragilis.</title>
        <authorList>
            <person name="Buettner E."/>
            <person name="Kellner H."/>
        </authorList>
    </citation>
    <scope>NUCLEOTIDE SEQUENCE [LARGE SCALE GENOMIC DNA]</scope>
    <source>
        <strain evidence="2 3">DSM 105465</strain>
    </source>
</reference>
<feature type="region of interest" description="Disordered" evidence="1">
    <location>
        <begin position="53"/>
        <end position="72"/>
    </location>
</feature>
<evidence type="ECO:0000313" key="3">
    <source>
        <dbReference type="Proteomes" id="UP000298327"/>
    </source>
</evidence>
<feature type="compositionally biased region" description="Polar residues" evidence="1">
    <location>
        <begin position="13"/>
        <end position="24"/>
    </location>
</feature>
<evidence type="ECO:0000313" key="2">
    <source>
        <dbReference type="EMBL" id="TFY66644.1"/>
    </source>
</evidence>
<accession>A0A4Y9YW42</accession>
<name>A0A4Y9YW42_9AGAM</name>